<accession>A0A518DCZ3</accession>
<protein>
    <submittedName>
        <fullName evidence="2">Poly-beta-1,6-N-acetyl-D-glucosamine synthase</fullName>
        <ecNumber evidence="2">2.4.1.-</ecNumber>
    </submittedName>
</protein>
<keyword evidence="2" id="KW-0328">Glycosyltransferase</keyword>
<name>A0A518DCZ3_9BACT</name>
<dbReference type="GO" id="GO:0016757">
    <property type="term" value="F:glycosyltransferase activity"/>
    <property type="evidence" value="ECO:0007669"/>
    <property type="project" value="UniProtKB-KW"/>
</dbReference>
<dbReference type="Pfam" id="PF00535">
    <property type="entry name" value="Glycos_transf_2"/>
    <property type="match status" value="1"/>
</dbReference>
<dbReference type="Proteomes" id="UP000317429">
    <property type="component" value="Chromosome"/>
</dbReference>
<keyword evidence="2" id="KW-0808">Transferase</keyword>
<dbReference type="CDD" id="cd00761">
    <property type="entry name" value="Glyco_tranf_GTA_type"/>
    <property type="match status" value="1"/>
</dbReference>
<reference evidence="2 3" key="1">
    <citation type="submission" date="2019-02" db="EMBL/GenBank/DDBJ databases">
        <title>Deep-cultivation of Planctomycetes and their phenomic and genomic characterization uncovers novel biology.</title>
        <authorList>
            <person name="Wiegand S."/>
            <person name="Jogler M."/>
            <person name="Boedeker C."/>
            <person name="Pinto D."/>
            <person name="Vollmers J."/>
            <person name="Rivas-Marin E."/>
            <person name="Kohn T."/>
            <person name="Peeters S.H."/>
            <person name="Heuer A."/>
            <person name="Rast P."/>
            <person name="Oberbeckmann S."/>
            <person name="Bunk B."/>
            <person name="Jeske O."/>
            <person name="Meyerdierks A."/>
            <person name="Storesund J.E."/>
            <person name="Kallscheuer N."/>
            <person name="Luecker S."/>
            <person name="Lage O.M."/>
            <person name="Pohl T."/>
            <person name="Merkel B.J."/>
            <person name="Hornburger P."/>
            <person name="Mueller R.-W."/>
            <person name="Bruemmer F."/>
            <person name="Labrenz M."/>
            <person name="Spormann A.M."/>
            <person name="Op den Camp H."/>
            <person name="Overmann J."/>
            <person name="Amann R."/>
            <person name="Jetten M.S.M."/>
            <person name="Mascher T."/>
            <person name="Medema M.H."/>
            <person name="Devos D.P."/>
            <person name="Kaster A.-K."/>
            <person name="Ovreas L."/>
            <person name="Rohde M."/>
            <person name="Galperin M.Y."/>
            <person name="Jogler C."/>
        </authorList>
    </citation>
    <scope>NUCLEOTIDE SEQUENCE [LARGE SCALE GENOMIC DNA]</scope>
    <source>
        <strain evidence="2 3">Pla175</strain>
    </source>
</reference>
<organism evidence="2 3">
    <name type="scientific">Pirellulimonas nuda</name>
    <dbReference type="NCBI Taxonomy" id="2528009"/>
    <lineage>
        <taxon>Bacteria</taxon>
        <taxon>Pseudomonadati</taxon>
        <taxon>Planctomycetota</taxon>
        <taxon>Planctomycetia</taxon>
        <taxon>Pirellulales</taxon>
        <taxon>Lacipirellulaceae</taxon>
        <taxon>Pirellulimonas</taxon>
    </lineage>
</organism>
<dbReference type="InterPro" id="IPR029044">
    <property type="entry name" value="Nucleotide-diphossugar_trans"/>
</dbReference>
<gene>
    <name evidence="2" type="primary">icaA</name>
    <name evidence="2" type="ORF">Pla175_27400</name>
</gene>
<dbReference type="EMBL" id="CP036291">
    <property type="protein sequence ID" value="QDU89351.1"/>
    <property type="molecule type" value="Genomic_DNA"/>
</dbReference>
<feature type="domain" description="Glycosyltransferase 2-like" evidence="1">
    <location>
        <begin position="10"/>
        <end position="146"/>
    </location>
</feature>
<evidence type="ECO:0000313" key="3">
    <source>
        <dbReference type="Proteomes" id="UP000317429"/>
    </source>
</evidence>
<evidence type="ECO:0000313" key="2">
    <source>
        <dbReference type="EMBL" id="QDU89351.1"/>
    </source>
</evidence>
<dbReference type="RefSeq" id="WP_197526802.1">
    <property type="nucleotide sequence ID" value="NZ_CP036291.1"/>
</dbReference>
<evidence type="ECO:0000259" key="1">
    <source>
        <dbReference type="Pfam" id="PF00535"/>
    </source>
</evidence>
<dbReference type="Gene3D" id="3.90.550.10">
    <property type="entry name" value="Spore Coat Polysaccharide Biosynthesis Protein SpsA, Chain A"/>
    <property type="match status" value="1"/>
</dbReference>
<dbReference type="AlphaFoldDB" id="A0A518DCZ3"/>
<dbReference type="InterPro" id="IPR001173">
    <property type="entry name" value="Glyco_trans_2-like"/>
</dbReference>
<dbReference type="SUPFAM" id="SSF53448">
    <property type="entry name" value="Nucleotide-diphospho-sugar transferases"/>
    <property type="match status" value="1"/>
</dbReference>
<keyword evidence="3" id="KW-1185">Reference proteome</keyword>
<dbReference type="PANTHER" id="PTHR43685">
    <property type="entry name" value="GLYCOSYLTRANSFERASE"/>
    <property type="match status" value="1"/>
</dbReference>
<sequence>MPDSRRYLLITPCRDEADYIRRTLASVASQTTLPAKWVIVDDGSTDATPQILTEAAAAYSFIQVIRFEPGRPRSVGPGVIQAFNEGLAAVNLDQYDYVCKLDADLEFGPRYFERLMEVFEADPWLGTCSGKTYLNDKHGEREEHIGDENSHGCAKFYRTECFREIGGFVPYLGWDGIDGHKCRLQGWKATSLYDPELKILHLRRMGSSHLGFWHGRKRWGRYKHFIGSSWYYVLAASVFRMREIPYVVSGLGIMVGYLQAVLSGAERYEDVACREEIRRFERDCLLRRKSRTLADYHTRIEQAHPERLAMHQRRRRPLERPALADA</sequence>
<dbReference type="KEGG" id="pnd:Pla175_27400"/>
<dbReference type="EC" id="2.4.1.-" evidence="2"/>
<dbReference type="PANTHER" id="PTHR43685:SF2">
    <property type="entry name" value="GLYCOSYLTRANSFERASE 2-LIKE DOMAIN-CONTAINING PROTEIN"/>
    <property type="match status" value="1"/>
</dbReference>
<dbReference type="InterPro" id="IPR050834">
    <property type="entry name" value="Glycosyltransf_2"/>
</dbReference>
<proteinExistence type="predicted"/>